<name>A0AAD2A8Q2_9LAMI</name>
<dbReference type="InterPro" id="IPR044730">
    <property type="entry name" value="RNase_H-like_dom_plant"/>
</dbReference>
<dbReference type="PANTHER" id="PTHR47723:SF19">
    <property type="entry name" value="POLYNUCLEOTIDYL TRANSFERASE, RIBONUCLEASE H-LIKE SUPERFAMILY PROTEIN"/>
    <property type="match status" value="1"/>
</dbReference>
<dbReference type="AlphaFoldDB" id="A0AAD2A8Q2"/>
<dbReference type="Proteomes" id="UP000834106">
    <property type="component" value="Chromosome 17"/>
</dbReference>
<dbReference type="GO" id="GO:0003676">
    <property type="term" value="F:nucleic acid binding"/>
    <property type="evidence" value="ECO:0007669"/>
    <property type="project" value="InterPro"/>
</dbReference>
<dbReference type="EMBL" id="OU503052">
    <property type="protein sequence ID" value="CAI9780517.1"/>
    <property type="molecule type" value="Genomic_DNA"/>
</dbReference>
<sequence length="125" mass="13773">MISWKKPLEKEYKLNVDGASKGNPGLVGGGGVLRDSNGTFLAGFSHHYSPCTNMVAETRALLDGLCMCRDLGVQLVFREANMAADFLAKMASDGSSIDFLYGDEVPTTLRGILRTDRWKLPYLRR</sequence>
<evidence type="ECO:0000313" key="2">
    <source>
        <dbReference type="EMBL" id="CAI9780517.1"/>
    </source>
</evidence>
<dbReference type="Gene3D" id="3.30.420.10">
    <property type="entry name" value="Ribonuclease H-like superfamily/Ribonuclease H"/>
    <property type="match status" value="1"/>
</dbReference>
<keyword evidence="3" id="KW-1185">Reference proteome</keyword>
<dbReference type="InterPro" id="IPR053151">
    <property type="entry name" value="RNase_H-like"/>
</dbReference>
<dbReference type="SUPFAM" id="SSF53098">
    <property type="entry name" value="Ribonuclease H-like"/>
    <property type="match status" value="1"/>
</dbReference>
<evidence type="ECO:0000259" key="1">
    <source>
        <dbReference type="Pfam" id="PF13456"/>
    </source>
</evidence>
<gene>
    <name evidence="2" type="ORF">FPE_LOCUS27947</name>
</gene>
<accession>A0AAD2A8Q2</accession>
<reference evidence="2" key="1">
    <citation type="submission" date="2023-05" db="EMBL/GenBank/DDBJ databases">
        <authorList>
            <person name="Huff M."/>
        </authorList>
    </citation>
    <scope>NUCLEOTIDE SEQUENCE</scope>
</reference>
<organism evidence="2 3">
    <name type="scientific">Fraxinus pennsylvanica</name>
    <dbReference type="NCBI Taxonomy" id="56036"/>
    <lineage>
        <taxon>Eukaryota</taxon>
        <taxon>Viridiplantae</taxon>
        <taxon>Streptophyta</taxon>
        <taxon>Embryophyta</taxon>
        <taxon>Tracheophyta</taxon>
        <taxon>Spermatophyta</taxon>
        <taxon>Magnoliopsida</taxon>
        <taxon>eudicotyledons</taxon>
        <taxon>Gunneridae</taxon>
        <taxon>Pentapetalae</taxon>
        <taxon>asterids</taxon>
        <taxon>lamiids</taxon>
        <taxon>Lamiales</taxon>
        <taxon>Oleaceae</taxon>
        <taxon>Oleeae</taxon>
        <taxon>Fraxinus</taxon>
    </lineage>
</organism>
<feature type="domain" description="RNase H type-1" evidence="1">
    <location>
        <begin position="15"/>
        <end position="74"/>
    </location>
</feature>
<proteinExistence type="predicted"/>
<dbReference type="InterPro" id="IPR036397">
    <property type="entry name" value="RNaseH_sf"/>
</dbReference>
<protein>
    <recommendedName>
        <fullName evidence="1">RNase H type-1 domain-containing protein</fullName>
    </recommendedName>
</protein>
<dbReference type="CDD" id="cd06222">
    <property type="entry name" value="RNase_H_like"/>
    <property type="match status" value="1"/>
</dbReference>
<dbReference type="PANTHER" id="PTHR47723">
    <property type="entry name" value="OS05G0353850 PROTEIN"/>
    <property type="match status" value="1"/>
</dbReference>
<dbReference type="InterPro" id="IPR012337">
    <property type="entry name" value="RNaseH-like_sf"/>
</dbReference>
<dbReference type="InterPro" id="IPR002156">
    <property type="entry name" value="RNaseH_domain"/>
</dbReference>
<evidence type="ECO:0000313" key="3">
    <source>
        <dbReference type="Proteomes" id="UP000834106"/>
    </source>
</evidence>
<dbReference type="GO" id="GO:0004523">
    <property type="term" value="F:RNA-DNA hybrid ribonuclease activity"/>
    <property type="evidence" value="ECO:0007669"/>
    <property type="project" value="InterPro"/>
</dbReference>
<dbReference type="Pfam" id="PF13456">
    <property type="entry name" value="RVT_3"/>
    <property type="match status" value="1"/>
</dbReference>